<keyword evidence="3 7" id="KW-0812">Transmembrane</keyword>
<comment type="subcellular location">
    <subcellularLocation>
        <location evidence="1">Cell membrane</location>
        <topology evidence="1">Multi-pass membrane protein</topology>
    </subcellularLocation>
</comment>
<dbReference type="RefSeq" id="WP_281895722.1">
    <property type="nucleotide sequence ID" value="NZ_BSDI01000011.1"/>
</dbReference>
<protein>
    <submittedName>
        <fullName evidence="10">ABC transporter permease</fullName>
    </submittedName>
</protein>
<feature type="transmembrane region" description="Helical" evidence="7">
    <location>
        <begin position="287"/>
        <end position="315"/>
    </location>
</feature>
<evidence type="ECO:0000313" key="10">
    <source>
        <dbReference type="EMBL" id="GLH97646.1"/>
    </source>
</evidence>
<dbReference type="Pfam" id="PF12704">
    <property type="entry name" value="MacB_PCD"/>
    <property type="match status" value="1"/>
</dbReference>
<dbReference type="Proteomes" id="UP001144280">
    <property type="component" value="Unassembled WGS sequence"/>
</dbReference>
<sequence length="412" mass="42812">MRVLGRWRRPHAVPPARISTRDLVREALAGVLQRPARSTLTTLGTVVGVATFVAVLGLTATTGAQISKRFTVLAATEVTVEDIAADADLEGPPFTPDAESRALAIDGVDQAGVYWFAGSRPVGRLPMADSAKLDAYPVVAASPGAVLAMRPTLAAGRLYDEFHDGHRQHVAVLGQAVAQRLGITRLDTQPAVFVDGVPLTVIGIVADAQRHGELLLSVTVPRATAEDLWGPPASGDPTRMIVETRLGAAQVVAAQLAVALRPDAANRLRVTAPPDPRSLQEGVAADLSALFLLLAGICLVIGAVGIANTTLVAVLERVPEIGLRRCLGARGRHVAAQFLTESAVLGTLGGLAGTALGATAVVAVAVLWEWTAVLEPWAVLPAPALGTLTGIVAGLYPALRASRIPPIQALQR</sequence>
<keyword evidence="2" id="KW-1003">Cell membrane</keyword>
<feature type="domain" description="ABC3 transporter permease C-terminal" evidence="8">
    <location>
        <begin position="293"/>
        <end position="406"/>
    </location>
</feature>
<name>A0ABQ5QSR1_9ACTN</name>
<evidence type="ECO:0000259" key="9">
    <source>
        <dbReference type="Pfam" id="PF12704"/>
    </source>
</evidence>
<dbReference type="Pfam" id="PF02687">
    <property type="entry name" value="FtsX"/>
    <property type="match status" value="1"/>
</dbReference>
<evidence type="ECO:0000256" key="1">
    <source>
        <dbReference type="ARBA" id="ARBA00004651"/>
    </source>
</evidence>
<dbReference type="InterPro" id="IPR003838">
    <property type="entry name" value="ABC3_permease_C"/>
</dbReference>
<dbReference type="PANTHER" id="PTHR30572:SF4">
    <property type="entry name" value="ABC TRANSPORTER PERMEASE YTRF"/>
    <property type="match status" value="1"/>
</dbReference>
<evidence type="ECO:0000256" key="7">
    <source>
        <dbReference type="SAM" id="Phobius"/>
    </source>
</evidence>
<keyword evidence="11" id="KW-1185">Reference proteome</keyword>
<proteinExistence type="inferred from homology"/>
<feature type="transmembrane region" description="Helical" evidence="7">
    <location>
        <begin position="380"/>
        <end position="399"/>
    </location>
</feature>
<feature type="domain" description="MacB-like periplasmic core" evidence="9">
    <location>
        <begin position="38"/>
        <end position="249"/>
    </location>
</feature>
<comment type="caution">
    <text evidence="10">The sequence shown here is derived from an EMBL/GenBank/DDBJ whole genome shotgun (WGS) entry which is preliminary data.</text>
</comment>
<evidence type="ECO:0000313" key="11">
    <source>
        <dbReference type="Proteomes" id="UP001144280"/>
    </source>
</evidence>
<keyword evidence="5 7" id="KW-0472">Membrane</keyword>
<evidence type="ECO:0000256" key="3">
    <source>
        <dbReference type="ARBA" id="ARBA00022692"/>
    </source>
</evidence>
<dbReference type="InterPro" id="IPR050250">
    <property type="entry name" value="Macrolide_Exporter_MacB"/>
</dbReference>
<comment type="similarity">
    <text evidence="6">Belongs to the ABC-4 integral membrane protein family.</text>
</comment>
<dbReference type="InterPro" id="IPR025857">
    <property type="entry name" value="MacB_PCD"/>
</dbReference>
<evidence type="ECO:0000256" key="4">
    <source>
        <dbReference type="ARBA" id="ARBA00022989"/>
    </source>
</evidence>
<evidence type="ECO:0000256" key="2">
    <source>
        <dbReference type="ARBA" id="ARBA00022475"/>
    </source>
</evidence>
<keyword evidence="4 7" id="KW-1133">Transmembrane helix</keyword>
<evidence type="ECO:0000259" key="8">
    <source>
        <dbReference type="Pfam" id="PF02687"/>
    </source>
</evidence>
<organism evidence="10 11">
    <name type="scientific">Phytohabitans aurantiacus</name>
    <dbReference type="NCBI Taxonomy" id="3016789"/>
    <lineage>
        <taxon>Bacteria</taxon>
        <taxon>Bacillati</taxon>
        <taxon>Actinomycetota</taxon>
        <taxon>Actinomycetes</taxon>
        <taxon>Micromonosporales</taxon>
        <taxon>Micromonosporaceae</taxon>
    </lineage>
</organism>
<dbReference type="PANTHER" id="PTHR30572">
    <property type="entry name" value="MEMBRANE COMPONENT OF TRANSPORTER-RELATED"/>
    <property type="match status" value="1"/>
</dbReference>
<accession>A0ABQ5QSR1</accession>
<evidence type="ECO:0000256" key="5">
    <source>
        <dbReference type="ARBA" id="ARBA00023136"/>
    </source>
</evidence>
<feature type="transmembrane region" description="Helical" evidence="7">
    <location>
        <begin position="40"/>
        <end position="60"/>
    </location>
</feature>
<feature type="transmembrane region" description="Helical" evidence="7">
    <location>
        <begin position="342"/>
        <end position="368"/>
    </location>
</feature>
<gene>
    <name evidence="10" type="ORF">Pa4123_29210</name>
</gene>
<reference evidence="10" key="1">
    <citation type="submission" date="2022-12" db="EMBL/GenBank/DDBJ databases">
        <title>New Phytohabitans aurantiacus sp. RD004123 nov., an actinomycete isolated from soil.</title>
        <authorList>
            <person name="Triningsih D.W."/>
            <person name="Harunari E."/>
            <person name="Igarashi Y."/>
        </authorList>
    </citation>
    <scope>NUCLEOTIDE SEQUENCE</scope>
    <source>
        <strain evidence="10">RD004123</strain>
    </source>
</reference>
<dbReference type="EMBL" id="BSDI01000011">
    <property type="protein sequence ID" value="GLH97646.1"/>
    <property type="molecule type" value="Genomic_DNA"/>
</dbReference>
<evidence type="ECO:0000256" key="6">
    <source>
        <dbReference type="ARBA" id="ARBA00038076"/>
    </source>
</evidence>